<organism evidence="6 7">
    <name type="scientific">Carboxydothermus islandicus</name>
    <dbReference type="NCBI Taxonomy" id="661089"/>
    <lineage>
        <taxon>Bacteria</taxon>
        <taxon>Bacillati</taxon>
        <taxon>Bacillota</taxon>
        <taxon>Clostridia</taxon>
        <taxon>Thermoanaerobacterales</taxon>
        <taxon>Thermoanaerobacteraceae</taxon>
        <taxon>Carboxydothermus</taxon>
    </lineage>
</organism>
<dbReference type="GO" id="GO:0016836">
    <property type="term" value="F:hydro-lyase activity"/>
    <property type="evidence" value="ECO:0007669"/>
    <property type="project" value="UniProtKB-ARBA"/>
</dbReference>
<dbReference type="InterPro" id="IPR010327">
    <property type="entry name" value="FldB/FldC_alpha/beta"/>
</dbReference>
<gene>
    <name evidence="6" type="ORF">ciss_05350</name>
</gene>
<evidence type="ECO:0000256" key="3">
    <source>
        <dbReference type="ARBA" id="ARBA00022723"/>
    </source>
</evidence>
<evidence type="ECO:0000256" key="2">
    <source>
        <dbReference type="ARBA" id="ARBA00005806"/>
    </source>
</evidence>
<dbReference type="PANTHER" id="PTHR30548">
    <property type="entry name" value="2-HYDROXYGLUTARYL-COA DEHYDRATASE, D-COMPONENT-RELATED"/>
    <property type="match status" value="1"/>
</dbReference>
<proteinExistence type="inferred from homology"/>
<name>A0A1L8D0B7_9THEO</name>
<dbReference type="Pfam" id="PF06050">
    <property type="entry name" value="HGD-D"/>
    <property type="match status" value="1"/>
</dbReference>
<dbReference type="Gene3D" id="3.40.50.11890">
    <property type="match status" value="1"/>
</dbReference>
<dbReference type="Proteomes" id="UP000187338">
    <property type="component" value="Unassembled WGS sequence"/>
</dbReference>
<reference evidence="7" key="1">
    <citation type="submission" date="2016-12" db="EMBL/GenBank/DDBJ databases">
        <title>Draft Genome Sequences od Carboxydothermus pertinax and islandicus, Hydrogenogenic Carboxydotrophic Bacteria.</title>
        <authorList>
            <person name="Fukuyama Y."/>
            <person name="Ohmae K."/>
            <person name="Yoneda Y."/>
            <person name="Yoshida T."/>
            <person name="Sako Y."/>
        </authorList>
    </citation>
    <scope>NUCLEOTIDE SEQUENCE [LARGE SCALE GENOMIC DNA]</scope>
    <source>
        <strain evidence="7">SET</strain>
    </source>
</reference>
<dbReference type="AlphaFoldDB" id="A0A1L8D0B7"/>
<dbReference type="Gene3D" id="3.40.50.11900">
    <property type="match status" value="1"/>
</dbReference>
<evidence type="ECO:0000256" key="5">
    <source>
        <dbReference type="ARBA" id="ARBA00023014"/>
    </source>
</evidence>
<keyword evidence="7" id="KW-1185">Reference proteome</keyword>
<evidence type="ECO:0000313" key="7">
    <source>
        <dbReference type="Proteomes" id="UP000187338"/>
    </source>
</evidence>
<evidence type="ECO:0000256" key="4">
    <source>
        <dbReference type="ARBA" id="ARBA00023004"/>
    </source>
</evidence>
<dbReference type="STRING" id="661089.ciss_05350"/>
<evidence type="ECO:0000313" key="6">
    <source>
        <dbReference type="EMBL" id="GAV24602.1"/>
    </source>
</evidence>
<keyword evidence="5" id="KW-0411">Iron-sulfur</keyword>
<dbReference type="GO" id="GO:0051536">
    <property type="term" value="F:iron-sulfur cluster binding"/>
    <property type="evidence" value="ECO:0007669"/>
    <property type="project" value="UniProtKB-KW"/>
</dbReference>
<keyword evidence="3" id="KW-0479">Metal-binding</keyword>
<sequence>MKLNYFCSYWPVEISEGAGISTIRYFPADESKAPVRLPAYCCSYARGSLAEIEEEEGDGDFWGFAHSCDTMQCLYGITKSLLGNDRVFLFVPPVDLTTAFARDYYREALIYLWRELSRKSGVRGEEKLKLTWEKLKELRNKVKSLENLTSTVPSYEIFELLKKLQSLPLAEALEYFEAKEAEFNNLSSAQKAIGIILTGAVVTNSKLYLALEQQGFRVVYDDTCTGFRHFAGDMEDKDDILEAIVYYYLSKPPCPCRHKGVWTRAEYLINLYHNKNARAVILLQNKFCDPFAWDVPYLVDYFKKQGVPVLVLEVEGEEVGEQNKTRLQAFRERVGGG</sequence>
<dbReference type="RefSeq" id="WP_075864797.1">
    <property type="nucleotide sequence ID" value="NZ_BDJL01000010.1"/>
</dbReference>
<protein>
    <submittedName>
        <fullName evidence="6">2-hydroxyglutaryl-CoA dehydratase</fullName>
    </submittedName>
</protein>
<comment type="caution">
    <text evidence="6">The sequence shown here is derived from an EMBL/GenBank/DDBJ whole genome shotgun (WGS) entry which is preliminary data.</text>
</comment>
<keyword evidence="4" id="KW-0408">Iron</keyword>
<dbReference type="OrthoDB" id="355459at2"/>
<dbReference type="EMBL" id="BDJL01000010">
    <property type="protein sequence ID" value="GAV24602.1"/>
    <property type="molecule type" value="Genomic_DNA"/>
</dbReference>
<evidence type="ECO:0000256" key="1">
    <source>
        <dbReference type="ARBA" id="ARBA00001966"/>
    </source>
</evidence>
<dbReference type="PANTHER" id="PTHR30548:SF5">
    <property type="entry name" value="SUBUNIT OF OXYGEN-SENSITIVE 2-HYDROXYISOCAPROYL-COA DEHYDRATASE"/>
    <property type="match status" value="1"/>
</dbReference>
<comment type="cofactor">
    <cofactor evidence="1">
        <name>[4Fe-4S] cluster</name>
        <dbReference type="ChEBI" id="CHEBI:49883"/>
    </cofactor>
</comment>
<comment type="similarity">
    <text evidence="2">Belongs to the FldB/FldC dehydratase alpha/beta subunit family.</text>
</comment>
<accession>A0A1L8D0B7</accession>
<dbReference type="GO" id="GO:0046872">
    <property type="term" value="F:metal ion binding"/>
    <property type="evidence" value="ECO:0007669"/>
    <property type="project" value="UniProtKB-KW"/>
</dbReference>